<gene>
    <name evidence="1" type="ORF">Pmar_PMAR011720</name>
</gene>
<dbReference type="GeneID" id="9042649"/>
<dbReference type="Proteomes" id="UP000007800">
    <property type="component" value="Unassembled WGS sequence"/>
</dbReference>
<dbReference type="EMBL" id="GG680918">
    <property type="protein sequence ID" value="EER05674.1"/>
    <property type="molecule type" value="Genomic_DNA"/>
</dbReference>
<dbReference type="RefSeq" id="XP_002773858.1">
    <property type="nucleotide sequence ID" value="XM_002773812.1"/>
</dbReference>
<dbReference type="InParanoid" id="C5LCJ1"/>
<organism evidence="2">
    <name type="scientific">Perkinsus marinus (strain ATCC 50983 / TXsc)</name>
    <dbReference type="NCBI Taxonomy" id="423536"/>
    <lineage>
        <taxon>Eukaryota</taxon>
        <taxon>Sar</taxon>
        <taxon>Alveolata</taxon>
        <taxon>Perkinsozoa</taxon>
        <taxon>Perkinsea</taxon>
        <taxon>Perkinsida</taxon>
        <taxon>Perkinsidae</taxon>
        <taxon>Perkinsus</taxon>
    </lineage>
</organism>
<proteinExistence type="predicted"/>
<accession>C5LCJ1</accession>
<sequence length="122" mass="12912">MDNIHEVTGRKAKEPYILNISDDPSLSGCLVYFLNSPGGILTVDTLNGDTVVEVQRTALQDGTGACVSGNSTRIEQVIPGSPILQTRTQTRSGVMDAVVEEDIHEIIAESSLADTQTVAAIA</sequence>
<evidence type="ECO:0000313" key="1">
    <source>
        <dbReference type="EMBL" id="EER05674.1"/>
    </source>
</evidence>
<reference evidence="1 2" key="1">
    <citation type="submission" date="2008-07" db="EMBL/GenBank/DDBJ databases">
        <authorList>
            <person name="El-Sayed N."/>
            <person name="Caler E."/>
            <person name="Inman J."/>
            <person name="Amedeo P."/>
            <person name="Hass B."/>
            <person name="Wortman J."/>
        </authorList>
    </citation>
    <scope>NUCLEOTIDE SEQUENCE [LARGE SCALE GENOMIC DNA]</scope>
    <source>
        <strain evidence="2">ATCC 50983 / TXsc</strain>
    </source>
</reference>
<protein>
    <submittedName>
        <fullName evidence="1">Uncharacterized protein</fullName>
    </submittedName>
</protein>
<name>C5LCJ1_PERM5</name>
<dbReference type="AlphaFoldDB" id="C5LCJ1"/>
<evidence type="ECO:0000313" key="2">
    <source>
        <dbReference type="Proteomes" id="UP000007800"/>
    </source>
</evidence>
<keyword evidence="2" id="KW-1185">Reference proteome</keyword>